<reference evidence="1" key="1">
    <citation type="submission" date="2021-12" db="EMBL/GenBank/DDBJ databases">
        <title>Prjna785345.</title>
        <authorList>
            <person name="Rujirawat T."/>
            <person name="Krajaejun T."/>
        </authorList>
    </citation>
    <scope>NUCLEOTIDE SEQUENCE</scope>
    <source>
        <strain evidence="1">Pi057C3</strain>
    </source>
</reference>
<protein>
    <submittedName>
        <fullName evidence="1">Uncharacterized protein</fullName>
    </submittedName>
</protein>
<comment type="caution">
    <text evidence="1">The sequence shown here is derived from an EMBL/GenBank/DDBJ whole genome shotgun (WGS) entry which is preliminary data.</text>
</comment>
<proteinExistence type="predicted"/>
<dbReference type="Proteomes" id="UP001209570">
    <property type="component" value="Unassembled WGS sequence"/>
</dbReference>
<dbReference type="AlphaFoldDB" id="A0AAD5Q412"/>
<keyword evidence="2" id="KW-1185">Reference proteome</keyword>
<gene>
    <name evidence="1" type="ORF">P43SY_010620</name>
</gene>
<dbReference type="EMBL" id="JAKCXM010003855">
    <property type="protein sequence ID" value="KAJ0389426.1"/>
    <property type="molecule type" value="Genomic_DNA"/>
</dbReference>
<evidence type="ECO:0000313" key="2">
    <source>
        <dbReference type="Proteomes" id="UP001209570"/>
    </source>
</evidence>
<evidence type="ECO:0000313" key="1">
    <source>
        <dbReference type="EMBL" id="KAJ0389426.1"/>
    </source>
</evidence>
<name>A0AAD5Q412_PYTIN</name>
<sequence length="105" mass="11719">MALRDSERLVRVLAKLFRHRNDRLQVIAAWKDESLITQVEVDAMESAHTGTAQCSGSKTLGCLGNQTSDTVRQAVVQHDINRLIERISENSAVSTYVDQVPVALW</sequence>
<organism evidence="1 2">
    <name type="scientific">Pythium insidiosum</name>
    <name type="common">Pythiosis disease agent</name>
    <dbReference type="NCBI Taxonomy" id="114742"/>
    <lineage>
        <taxon>Eukaryota</taxon>
        <taxon>Sar</taxon>
        <taxon>Stramenopiles</taxon>
        <taxon>Oomycota</taxon>
        <taxon>Peronosporomycetes</taxon>
        <taxon>Pythiales</taxon>
        <taxon>Pythiaceae</taxon>
        <taxon>Pythium</taxon>
    </lineage>
</organism>
<accession>A0AAD5Q412</accession>